<keyword evidence="7 13" id="KW-0791">Threonine biosynthesis</keyword>
<evidence type="ECO:0000256" key="5">
    <source>
        <dbReference type="ARBA" id="ARBA00022605"/>
    </source>
</evidence>
<dbReference type="InterPro" id="IPR020568">
    <property type="entry name" value="Ribosomal_Su5_D2-typ_SF"/>
</dbReference>
<feature type="domain" description="GHMP kinase N-terminal" evidence="14">
    <location>
        <begin position="59"/>
        <end position="140"/>
    </location>
</feature>
<evidence type="ECO:0000256" key="6">
    <source>
        <dbReference type="ARBA" id="ARBA00022679"/>
    </source>
</evidence>
<reference evidence="17" key="1">
    <citation type="journal article" date="2019" name="Int. J. Syst. Evol. Microbiol.">
        <title>The Global Catalogue of Microorganisms (GCM) 10K type strain sequencing project: providing services to taxonomists for standard genome sequencing and annotation.</title>
        <authorList>
            <consortium name="The Broad Institute Genomics Platform"/>
            <consortium name="The Broad Institute Genome Sequencing Center for Infectious Disease"/>
            <person name="Wu L."/>
            <person name="Ma J."/>
        </authorList>
    </citation>
    <scope>NUCLEOTIDE SEQUENCE [LARGE SCALE GENOMIC DNA]</scope>
    <source>
        <strain evidence="17">TISTR 1858</strain>
    </source>
</reference>
<comment type="caution">
    <text evidence="16">The sequence shown here is derived from an EMBL/GenBank/DDBJ whole genome shotgun (WGS) entry which is preliminary data.</text>
</comment>
<evidence type="ECO:0000256" key="10">
    <source>
        <dbReference type="ARBA" id="ARBA00022840"/>
    </source>
</evidence>
<gene>
    <name evidence="13 16" type="primary">thrB</name>
    <name evidence="16" type="ORF">ACFSUN_17370</name>
</gene>
<dbReference type="InterPro" id="IPR000870">
    <property type="entry name" value="Homoserine_kinase"/>
</dbReference>
<evidence type="ECO:0000256" key="4">
    <source>
        <dbReference type="ARBA" id="ARBA00017858"/>
    </source>
</evidence>
<dbReference type="Pfam" id="PF08544">
    <property type="entry name" value="GHMP_kinases_C"/>
    <property type="match status" value="1"/>
</dbReference>
<dbReference type="NCBIfam" id="TIGR00191">
    <property type="entry name" value="thrB"/>
    <property type="match status" value="1"/>
</dbReference>
<keyword evidence="17" id="KW-1185">Reference proteome</keyword>
<keyword evidence="8 13" id="KW-0547">Nucleotide-binding</keyword>
<dbReference type="PANTHER" id="PTHR20861:SF1">
    <property type="entry name" value="HOMOSERINE KINASE"/>
    <property type="match status" value="1"/>
</dbReference>
<comment type="similarity">
    <text evidence="2 13">Belongs to the GHMP kinase family. Homoserine kinase subfamily.</text>
</comment>
<evidence type="ECO:0000256" key="8">
    <source>
        <dbReference type="ARBA" id="ARBA00022741"/>
    </source>
</evidence>
<dbReference type="PANTHER" id="PTHR20861">
    <property type="entry name" value="HOMOSERINE/4-DIPHOSPHOCYTIDYL-2-C-METHYL-D-ERYTHRITOL KINASE"/>
    <property type="match status" value="1"/>
</dbReference>
<dbReference type="InterPro" id="IPR013750">
    <property type="entry name" value="GHMP_kinase_C_dom"/>
</dbReference>
<dbReference type="SUPFAM" id="SSF55060">
    <property type="entry name" value="GHMP Kinase, C-terminal domain"/>
    <property type="match status" value="1"/>
</dbReference>
<evidence type="ECO:0000256" key="12">
    <source>
        <dbReference type="ARBA" id="ARBA00049954"/>
    </source>
</evidence>
<dbReference type="Gene3D" id="3.30.230.10">
    <property type="match status" value="1"/>
</dbReference>
<evidence type="ECO:0000259" key="15">
    <source>
        <dbReference type="Pfam" id="PF08544"/>
    </source>
</evidence>
<comment type="subcellular location">
    <subcellularLocation>
        <location evidence="13">Cytoplasm</location>
    </subcellularLocation>
</comment>
<dbReference type="InterPro" id="IPR014721">
    <property type="entry name" value="Ribsml_uS5_D2-typ_fold_subgr"/>
</dbReference>
<dbReference type="Proteomes" id="UP001597451">
    <property type="component" value="Unassembled WGS sequence"/>
</dbReference>
<sequence length="302" mass="32301">MTSYRICVPASSANLGPAFDSAGIALELYLTLEVEEQSAWEFVHTSDLLPACSPYEAHYIYQIAEKTANLYQKPLPPCKATVTSEIPLARGLGSSASAVIAGIELANQQCDLNLTTHDMLKLGTAVEGHPDNVAAALLGGMVISTAFEEEVKHVQLALPELEAVLSIPSFELKTEAARNVLPSQFSREMATMASSISNVFIAALASGDLELAGEMMEQDLFHEPYRSSLLPHYEKVRQEAKLAGSLGTVISGAGPTMLSFARKGEGLALATHLQGILPDFQVALTHIAKHGLQTETLRPATD</sequence>
<name>A0ABW5Q4P0_9BACI</name>
<comment type="pathway">
    <text evidence="1 13">Amino-acid biosynthesis; L-threonine biosynthesis; L-threonine from L-aspartate: step 4/5.</text>
</comment>
<keyword evidence="13" id="KW-0963">Cytoplasm</keyword>
<protein>
    <recommendedName>
        <fullName evidence="4 13">Homoserine kinase</fullName>
        <shortName evidence="13">HK</shortName>
        <shortName evidence="13">HSK</shortName>
        <ecNumber evidence="3 13">2.7.1.39</ecNumber>
    </recommendedName>
</protein>
<evidence type="ECO:0000313" key="16">
    <source>
        <dbReference type="EMBL" id="MFD2630550.1"/>
    </source>
</evidence>
<keyword evidence="10 13" id="KW-0067">ATP-binding</keyword>
<evidence type="ECO:0000256" key="7">
    <source>
        <dbReference type="ARBA" id="ARBA00022697"/>
    </source>
</evidence>
<evidence type="ECO:0000256" key="3">
    <source>
        <dbReference type="ARBA" id="ARBA00012078"/>
    </source>
</evidence>
<dbReference type="GO" id="GO:0004413">
    <property type="term" value="F:homoserine kinase activity"/>
    <property type="evidence" value="ECO:0007669"/>
    <property type="project" value="UniProtKB-EC"/>
</dbReference>
<evidence type="ECO:0000256" key="11">
    <source>
        <dbReference type="ARBA" id="ARBA00049375"/>
    </source>
</evidence>
<evidence type="ECO:0000256" key="9">
    <source>
        <dbReference type="ARBA" id="ARBA00022777"/>
    </source>
</evidence>
<evidence type="ECO:0000259" key="14">
    <source>
        <dbReference type="Pfam" id="PF00288"/>
    </source>
</evidence>
<dbReference type="PROSITE" id="PS00627">
    <property type="entry name" value="GHMP_KINASES_ATP"/>
    <property type="match status" value="1"/>
</dbReference>
<dbReference type="InterPro" id="IPR036554">
    <property type="entry name" value="GHMP_kinase_C_sf"/>
</dbReference>
<comment type="function">
    <text evidence="12 13">Catalyzes the ATP-dependent phosphorylation of L-homoserine to L-homoserine phosphate.</text>
</comment>
<dbReference type="EC" id="2.7.1.39" evidence="3 13"/>
<comment type="catalytic activity">
    <reaction evidence="11 13">
        <text>L-homoserine + ATP = O-phospho-L-homoserine + ADP + H(+)</text>
        <dbReference type="Rhea" id="RHEA:13985"/>
        <dbReference type="ChEBI" id="CHEBI:15378"/>
        <dbReference type="ChEBI" id="CHEBI:30616"/>
        <dbReference type="ChEBI" id="CHEBI:57476"/>
        <dbReference type="ChEBI" id="CHEBI:57590"/>
        <dbReference type="ChEBI" id="CHEBI:456216"/>
        <dbReference type="EC" id="2.7.1.39"/>
    </reaction>
</comment>
<dbReference type="EMBL" id="JBHUMX010000044">
    <property type="protein sequence ID" value="MFD2630550.1"/>
    <property type="molecule type" value="Genomic_DNA"/>
</dbReference>
<dbReference type="SUPFAM" id="SSF54211">
    <property type="entry name" value="Ribosomal protein S5 domain 2-like"/>
    <property type="match status" value="1"/>
</dbReference>
<feature type="domain" description="GHMP kinase C-terminal" evidence="15">
    <location>
        <begin position="201"/>
        <end position="265"/>
    </location>
</feature>
<feature type="binding site" evidence="13">
    <location>
        <begin position="87"/>
        <end position="97"/>
    </location>
    <ligand>
        <name>ATP</name>
        <dbReference type="ChEBI" id="CHEBI:30616"/>
    </ligand>
</feature>
<dbReference type="PIRSF" id="PIRSF000676">
    <property type="entry name" value="Homoser_kin"/>
    <property type="match status" value="1"/>
</dbReference>
<dbReference type="Pfam" id="PF00288">
    <property type="entry name" value="GHMP_kinases_N"/>
    <property type="match status" value="1"/>
</dbReference>
<keyword evidence="9 13" id="KW-0418">Kinase</keyword>
<keyword evidence="5 13" id="KW-0028">Amino-acid biosynthesis</keyword>
<evidence type="ECO:0000256" key="1">
    <source>
        <dbReference type="ARBA" id="ARBA00005015"/>
    </source>
</evidence>
<keyword evidence="6 13" id="KW-0808">Transferase</keyword>
<evidence type="ECO:0000256" key="13">
    <source>
        <dbReference type="HAMAP-Rule" id="MF_00384"/>
    </source>
</evidence>
<evidence type="ECO:0000256" key="2">
    <source>
        <dbReference type="ARBA" id="ARBA00007370"/>
    </source>
</evidence>
<dbReference type="HAMAP" id="MF_00384">
    <property type="entry name" value="Homoser_kinase"/>
    <property type="match status" value="1"/>
</dbReference>
<dbReference type="RefSeq" id="WP_379563912.1">
    <property type="nucleotide sequence ID" value="NZ_JBHUMX010000044.1"/>
</dbReference>
<organism evidence="16 17">
    <name type="scientific">Oceanobacillus kapialis</name>
    <dbReference type="NCBI Taxonomy" id="481353"/>
    <lineage>
        <taxon>Bacteria</taxon>
        <taxon>Bacillati</taxon>
        <taxon>Bacillota</taxon>
        <taxon>Bacilli</taxon>
        <taxon>Bacillales</taxon>
        <taxon>Bacillaceae</taxon>
        <taxon>Oceanobacillus</taxon>
    </lineage>
</organism>
<dbReference type="Gene3D" id="3.30.70.890">
    <property type="entry name" value="GHMP kinase, C-terminal domain"/>
    <property type="match status" value="1"/>
</dbReference>
<dbReference type="InterPro" id="IPR006203">
    <property type="entry name" value="GHMP_knse_ATP-bd_CS"/>
</dbReference>
<evidence type="ECO:0000313" key="17">
    <source>
        <dbReference type="Proteomes" id="UP001597451"/>
    </source>
</evidence>
<dbReference type="PRINTS" id="PR00958">
    <property type="entry name" value="HOMSERKINASE"/>
</dbReference>
<proteinExistence type="inferred from homology"/>
<dbReference type="InterPro" id="IPR006204">
    <property type="entry name" value="GHMP_kinase_N_dom"/>
</dbReference>
<accession>A0ABW5Q4P0</accession>